<keyword evidence="2" id="KW-1185">Reference proteome</keyword>
<dbReference type="RefSeq" id="WP_206594306.1">
    <property type="nucleotide sequence ID" value="NZ_JAFKCS010000009.1"/>
</dbReference>
<dbReference type="InterPro" id="IPR015867">
    <property type="entry name" value="N-reg_PII/ATP_PRibTrfase_C"/>
</dbReference>
<dbReference type="Pfam" id="PF11582">
    <property type="entry name" value="DUF3240"/>
    <property type="match status" value="1"/>
</dbReference>
<name>A0ABS3CVY1_9ALTE</name>
<accession>A0ABS3CVY1</accession>
<protein>
    <submittedName>
        <fullName evidence="1">DUF3240 family protein</fullName>
    </submittedName>
</protein>
<proteinExistence type="predicted"/>
<organism evidence="1 2">
    <name type="scientific">Bowmanella yangjiangensis</name>
    <dbReference type="NCBI Taxonomy" id="2811230"/>
    <lineage>
        <taxon>Bacteria</taxon>
        <taxon>Pseudomonadati</taxon>
        <taxon>Pseudomonadota</taxon>
        <taxon>Gammaproteobacteria</taxon>
        <taxon>Alteromonadales</taxon>
        <taxon>Alteromonadaceae</taxon>
        <taxon>Bowmanella</taxon>
    </lineage>
</organism>
<dbReference type="Proteomes" id="UP000663992">
    <property type="component" value="Unassembled WGS sequence"/>
</dbReference>
<dbReference type="EMBL" id="JAFKCS010000009">
    <property type="protein sequence ID" value="MBN7820480.1"/>
    <property type="molecule type" value="Genomic_DNA"/>
</dbReference>
<dbReference type="Gene3D" id="3.30.70.120">
    <property type="match status" value="1"/>
</dbReference>
<dbReference type="InterPro" id="IPR021634">
    <property type="entry name" value="DUF3240"/>
</dbReference>
<evidence type="ECO:0000313" key="1">
    <source>
        <dbReference type="EMBL" id="MBN7820480.1"/>
    </source>
</evidence>
<sequence length="101" mass="11549">MHEDYVLTSILLPLKAKEEVVDRLMSTDWLSGFTIRSIEGHSRDHANLSIREQVQGYRQLVQFDIMLKETEVSELLARLAGILQPGSMRYWVVPVTANGHL</sequence>
<gene>
    <name evidence="1" type="ORF">J0A65_11425</name>
</gene>
<evidence type="ECO:0000313" key="2">
    <source>
        <dbReference type="Proteomes" id="UP000663992"/>
    </source>
</evidence>
<reference evidence="1 2" key="1">
    <citation type="submission" date="2021-03" db="EMBL/GenBank/DDBJ databases">
        <title>novel species isolated from a fishpond in China.</title>
        <authorList>
            <person name="Lu H."/>
            <person name="Cai Z."/>
        </authorList>
    </citation>
    <scope>NUCLEOTIDE SEQUENCE [LARGE SCALE GENOMIC DNA]</scope>
    <source>
        <strain evidence="1 2">Y57</strain>
    </source>
</reference>
<comment type="caution">
    <text evidence="1">The sequence shown here is derived from an EMBL/GenBank/DDBJ whole genome shotgun (WGS) entry which is preliminary data.</text>
</comment>